<dbReference type="GO" id="GO:0044550">
    <property type="term" value="P:secondary metabolite biosynthetic process"/>
    <property type="evidence" value="ECO:0007669"/>
    <property type="project" value="TreeGrafter"/>
</dbReference>
<reference evidence="6 7" key="1">
    <citation type="submission" date="2018-12" db="EMBL/GenBank/DDBJ databases">
        <title>Draft genome sequence of Xylaria grammica IHI A82.</title>
        <authorList>
            <person name="Buettner E."/>
            <person name="Kellner H."/>
        </authorList>
    </citation>
    <scope>NUCLEOTIDE SEQUENCE [LARGE SCALE GENOMIC DNA]</scope>
    <source>
        <strain evidence="6 7">IHI A82</strain>
    </source>
</reference>
<keyword evidence="1" id="KW-0596">Phosphopantetheine</keyword>
<comment type="similarity">
    <text evidence="4">Belongs to the NRP synthetase family.</text>
</comment>
<proteinExistence type="inferred from homology"/>
<dbReference type="Gene3D" id="3.30.300.30">
    <property type="match status" value="1"/>
</dbReference>
<dbReference type="STRING" id="363999.A0A439D2J7"/>
<protein>
    <recommendedName>
        <fullName evidence="5">Carrier domain-containing protein</fullName>
    </recommendedName>
</protein>
<dbReference type="GO" id="GO:0043041">
    <property type="term" value="P:amino acid activation for nonribosomal peptide biosynthetic process"/>
    <property type="evidence" value="ECO:0007669"/>
    <property type="project" value="TreeGrafter"/>
</dbReference>
<dbReference type="SUPFAM" id="SSF56801">
    <property type="entry name" value="Acetyl-CoA synthetase-like"/>
    <property type="match status" value="1"/>
</dbReference>
<evidence type="ECO:0000259" key="5">
    <source>
        <dbReference type="PROSITE" id="PS50075"/>
    </source>
</evidence>
<dbReference type="Proteomes" id="UP000286045">
    <property type="component" value="Unassembled WGS sequence"/>
</dbReference>
<dbReference type="InterPro" id="IPR045851">
    <property type="entry name" value="AMP-bd_C_sf"/>
</dbReference>
<dbReference type="PROSITE" id="PS00455">
    <property type="entry name" value="AMP_BINDING"/>
    <property type="match status" value="1"/>
</dbReference>
<keyword evidence="2" id="KW-0597">Phosphoprotein</keyword>
<dbReference type="Gene3D" id="3.30.559.10">
    <property type="entry name" value="Chloramphenicol acetyltransferase-like domain"/>
    <property type="match status" value="2"/>
</dbReference>
<evidence type="ECO:0000313" key="6">
    <source>
        <dbReference type="EMBL" id="RWA08673.1"/>
    </source>
</evidence>
<dbReference type="Pfam" id="PF00668">
    <property type="entry name" value="Condensation"/>
    <property type="match status" value="2"/>
</dbReference>
<keyword evidence="7" id="KW-1185">Reference proteome</keyword>
<dbReference type="CDD" id="cd19537">
    <property type="entry name" value="C_NRPS-like"/>
    <property type="match status" value="1"/>
</dbReference>
<evidence type="ECO:0000256" key="4">
    <source>
        <dbReference type="ARBA" id="ARBA00029454"/>
    </source>
</evidence>
<feature type="domain" description="Carrier" evidence="5">
    <location>
        <begin position="925"/>
        <end position="1000"/>
    </location>
</feature>
<dbReference type="Gene3D" id="3.30.559.30">
    <property type="entry name" value="Nonribosomal peptide synthetase, condensation domain"/>
    <property type="match status" value="2"/>
</dbReference>
<dbReference type="InterPro" id="IPR006162">
    <property type="entry name" value="Ppantetheine_attach_site"/>
</dbReference>
<dbReference type="SUPFAM" id="SSF47336">
    <property type="entry name" value="ACP-like"/>
    <property type="match status" value="1"/>
</dbReference>
<dbReference type="NCBIfam" id="TIGR01733">
    <property type="entry name" value="AA-adenyl-dom"/>
    <property type="match status" value="1"/>
</dbReference>
<evidence type="ECO:0000256" key="3">
    <source>
        <dbReference type="ARBA" id="ARBA00022598"/>
    </source>
</evidence>
<keyword evidence="3" id="KW-0436">Ligase</keyword>
<dbReference type="InterPro" id="IPR042099">
    <property type="entry name" value="ANL_N_sf"/>
</dbReference>
<dbReference type="InterPro" id="IPR009081">
    <property type="entry name" value="PP-bd_ACP"/>
</dbReference>
<dbReference type="InterPro" id="IPR020845">
    <property type="entry name" value="AMP-binding_CS"/>
</dbReference>
<dbReference type="GO" id="GO:0016874">
    <property type="term" value="F:ligase activity"/>
    <property type="evidence" value="ECO:0007669"/>
    <property type="project" value="UniProtKB-KW"/>
</dbReference>
<dbReference type="PANTHER" id="PTHR45527:SF11">
    <property type="entry name" value="NONRIBOSOMAL PEPTIDE SYNTHETASE 5"/>
    <property type="match status" value="1"/>
</dbReference>
<accession>A0A439D2J7</accession>
<dbReference type="Gene3D" id="1.10.1200.10">
    <property type="entry name" value="ACP-like"/>
    <property type="match status" value="1"/>
</dbReference>
<sequence length="1454" mass="161738">MAAVFESPASHLQSLMIRDSIKESGTNIVRYFETYKTEDIYTIKAAWNNLFMQEAILRASYSEDLEPQSDSAFDWNEITTEDPIQFHDWVHAPITRSEIRSTWRVITLNYSDRLRYNAKSTVIWRVHHALIDGFSARLLLAKLRALTAGNPVQAGPPYADIAQTIQALHRSRRLEGELFWHQQNDLYEKSVVNLQLPPPLNAQRPHGVDECHISLGTKSQIVQIVSLECGVTPAAIFYAAWAVVLTVLADNENIAFGTAVLGRNLPITGIEEVVGPLFSTPPLAISVNGDHTVRKFVCEVFHRITDLTQYQWTIPKHILMRGFQSALFMGLDFDPRGGNCAILPIEPPFWKHDSAIPLTVLVNPETTCFQYRKEEFSSASIEQVSQLLDRTVRSFVRLDLPIRSLQANMVLPETLLTLQNNGNLFSASTRQLSVSDDLITLFERAASQNPREVAIKIGDSQLTYSELNDRVGIVAKALKKVSKKQDIICVEADRSVTWIIGIFAVLKVGAIYCPLDPELPEETRAFVVQKTNATTLLCGSINSSTSALQLGFRHLLGVESILSEITSYEEDKFPSRAFPDPSASAYVCFTSGSTGTPKGVTCSHEGLVAFQSDLEVRLFAQPGKTISQIMSPAFDGSIHEIFSALCYGATLSLPAGDNVFEALNTADSVVMTPSVAGVLDPYDYPQLKHVYLVGEPVKQSIKDRWASVTDTYNMYGPTEGTCGATICHLIPGKPITIGRPNPTSRLYILDSQGRNVPIGVVGEIYVAGLQVAKGYLGMPEATATRFVDDPFCQGSNERMFKTGDRGYWTSEGEIVCLGRNDRQIKLRGYRLDLNDLEIRASRAVEGIQAVTIVVHHDHLVAAIQPSTLDRHTIVTALAKTLPTYAQPRAIFLVDKFPTTKAGKLDYKQIISSPSQDLQSHKGPLTSTETIVAQIWRKILNLKDSEVITPTSNFLQLGGSSMLQMTLLAKLASILGKRIPLRLIIESYCLRELATRLESLPFKLDSQNALPNSTSEPHKLSDLEKDWWLKYSLAPTANTRSFNVSSVFCFEPGSLDLGLMETAWNMTLARYSIFKSRYVKTEGPGGVERRYAEMSPCVELVQHVNIRTEVNRMFDLEKESPIRVILAKRELIIVASHIVADLQTLNILFRDVKALYDGETLSPVEYIYELQPIPKGNKATCEFEFWSQYLDGAIVNRGKGVKSPIRNSFDGTSKVYQLSRPLADKMLQTPAKGDRLSLQQLAIATIALVLDVDKEETDIVLGTPFTNRSTDAEMETVGLFLQPLPVRVQHSPQPRDVNAKPYLNDIRRTATAALAHAIPWRDLLEHLHISQNYPDSPIFDVMVTFHTPEVAAKLDLPGLLPCFSWAQGSKFPLLTEFTALGTGDIVLRVEYDTNIYSDEEIDTLVANITTALWMLLSDLPCSAVKRVIRSGEGRIAMATLESDLMGQPWNIRRDS</sequence>
<dbReference type="Pfam" id="PF00550">
    <property type="entry name" value="PP-binding"/>
    <property type="match status" value="1"/>
</dbReference>
<dbReference type="Pfam" id="PF00501">
    <property type="entry name" value="AMP-binding"/>
    <property type="match status" value="1"/>
</dbReference>
<comment type="caution">
    <text evidence="6">The sequence shown here is derived from an EMBL/GenBank/DDBJ whole genome shotgun (WGS) entry which is preliminary data.</text>
</comment>
<dbReference type="InterPro" id="IPR001242">
    <property type="entry name" value="Condensation_dom"/>
</dbReference>
<organism evidence="6 7">
    <name type="scientific">Xylaria grammica</name>
    <dbReference type="NCBI Taxonomy" id="363999"/>
    <lineage>
        <taxon>Eukaryota</taxon>
        <taxon>Fungi</taxon>
        <taxon>Dikarya</taxon>
        <taxon>Ascomycota</taxon>
        <taxon>Pezizomycotina</taxon>
        <taxon>Sordariomycetes</taxon>
        <taxon>Xylariomycetidae</taxon>
        <taxon>Xylariales</taxon>
        <taxon>Xylariaceae</taxon>
        <taxon>Xylaria</taxon>
    </lineage>
</organism>
<dbReference type="PROSITE" id="PS00012">
    <property type="entry name" value="PHOSPHOPANTETHEINE"/>
    <property type="match status" value="1"/>
</dbReference>
<dbReference type="GO" id="GO:0005737">
    <property type="term" value="C:cytoplasm"/>
    <property type="evidence" value="ECO:0007669"/>
    <property type="project" value="TreeGrafter"/>
</dbReference>
<dbReference type="InterPro" id="IPR010071">
    <property type="entry name" value="AA_adenyl_dom"/>
</dbReference>
<dbReference type="SUPFAM" id="SSF52777">
    <property type="entry name" value="CoA-dependent acyltransferases"/>
    <property type="match status" value="4"/>
</dbReference>
<dbReference type="EMBL" id="RYZI01000188">
    <property type="protein sequence ID" value="RWA08673.1"/>
    <property type="molecule type" value="Genomic_DNA"/>
</dbReference>
<dbReference type="Gene3D" id="3.40.50.12780">
    <property type="entry name" value="N-terminal domain of ligase-like"/>
    <property type="match status" value="1"/>
</dbReference>
<evidence type="ECO:0000256" key="1">
    <source>
        <dbReference type="ARBA" id="ARBA00022450"/>
    </source>
</evidence>
<evidence type="ECO:0000313" key="7">
    <source>
        <dbReference type="Proteomes" id="UP000286045"/>
    </source>
</evidence>
<evidence type="ECO:0000256" key="2">
    <source>
        <dbReference type="ARBA" id="ARBA00022553"/>
    </source>
</evidence>
<gene>
    <name evidence="6" type="ORF">EKO27_g6431</name>
</gene>
<dbReference type="InterPro" id="IPR023213">
    <property type="entry name" value="CAT-like_dom_sf"/>
</dbReference>
<dbReference type="PANTHER" id="PTHR45527">
    <property type="entry name" value="NONRIBOSOMAL PEPTIDE SYNTHETASE"/>
    <property type="match status" value="1"/>
</dbReference>
<name>A0A439D2J7_9PEZI</name>
<dbReference type="PROSITE" id="PS50075">
    <property type="entry name" value="CARRIER"/>
    <property type="match status" value="1"/>
</dbReference>
<dbReference type="GO" id="GO:0031177">
    <property type="term" value="F:phosphopantetheine binding"/>
    <property type="evidence" value="ECO:0007669"/>
    <property type="project" value="TreeGrafter"/>
</dbReference>
<dbReference type="InterPro" id="IPR036736">
    <property type="entry name" value="ACP-like_sf"/>
</dbReference>
<dbReference type="InterPro" id="IPR000873">
    <property type="entry name" value="AMP-dep_synth/lig_dom"/>
</dbReference>